<gene>
    <name evidence="1" type="ORF">V2H45_23060</name>
</gene>
<accession>A0AAW9Q8S6</accession>
<comment type="caution">
    <text evidence="1">The sequence shown here is derived from an EMBL/GenBank/DDBJ whole genome shotgun (WGS) entry which is preliminary data.</text>
</comment>
<dbReference type="AlphaFoldDB" id="A0AAW9Q8S6"/>
<dbReference type="EMBL" id="JAZBJZ010000151">
    <property type="protein sequence ID" value="MEE3719625.1"/>
    <property type="molecule type" value="Genomic_DNA"/>
</dbReference>
<dbReference type="Proteomes" id="UP001333818">
    <property type="component" value="Unassembled WGS sequence"/>
</dbReference>
<protein>
    <submittedName>
        <fullName evidence="1">Uncharacterized protein</fullName>
    </submittedName>
</protein>
<keyword evidence="2" id="KW-1185">Reference proteome</keyword>
<sequence>MVNTNTGEMGFRLYGFYTKTWGSTALRRHDAIAGLTHLAVNLDRRLKPEVVPLSPEFSVLLGLLDLPPVRHVVFLGEFANRAGQWLLENWGQLHPEL</sequence>
<evidence type="ECO:0000313" key="2">
    <source>
        <dbReference type="Proteomes" id="UP001333818"/>
    </source>
</evidence>
<organism evidence="1 2">
    <name type="scientific">Tumidithrix elongata BACA0141</name>
    <dbReference type="NCBI Taxonomy" id="2716417"/>
    <lineage>
        <taxon>Bacteria</taxon>
        <taxon>Bacillati</taxon>
        <taxon>Cyanobacteriota</taxon>
        <taxon>Cyanophyceae</taxon>
        <taxon>Pseudanabaenales</taxon>
        <taxon>Pseudanabaenaceae</taxon>
        <taxon>Tumidithrix</taxon>
        <taxon>Tumidithrix elongata</taxon>
    </lineage>
</organism>
<dbReference type="RefSeq" id="WP_330486062.1">
    <property type="nucleotide sequence ID" value="NZ_JAZBJZ010000151.1"/>
</dbReference>
<reference evidence="1" key="1">
    <citation type="submission" date="2024-01" db="EMBL/GenBank/DDBJ databases">
        <title>Bank of Algae and Cyanobacteria of the Azores (BACA) strain genomes.</title>
        <authorList>
            <person name="Luz R."/>
            <person name="Cordeiro R."/>
            <person name="Fonseca A."/>
            <person name="Goncalves V."/>
        </authorList>
    </citation>
    <scope>NUCLEOTIDE SEQUENCE</scope>
    <source>
        <strain evidence="1">BACA0141</strain>
    </source>
</reference>
<evidence type="ECO:0000313" key="1">
    <source>
        <dbReference type="EMBL" id="MEE3719625.1"/>
    </source>
</evidence>
<proteinExistence type="predicted"/>
<name>A0AAW9Q8S6_9CYAN</name>